<dbReference type="Pfam" id="PF00126">
    <property type="entry name" value="HTH_1"/>
    <property type="match status" value="1"/>
</dbReference>
<dbReference type="Pfam" id="PF03466">
    <property type="entry name" value="LysR_substrate"/>
    <property type="match status" value="1"/>
</dbReference>
<dbReference type="InterPro" id="IPR000847">
    <property type="entry name" value="LysR_HTH_N"/>
</dbReference>
<keyword evidence="3" id="KW-0238">DNA-binding</keyword>
<dbReference type="Gene3D" id="1.10.10.10">
    <property type="entry name" value="Winged helix-like DNA-binding domain superfamily/Winged helix DNA-binding domain"/>
    <property type="match status" value="1"/>
</dbReference>
<name>A0A5A9XIS0_9BACT</name>
<sequence>MAISFRQLEIFEKVAQTGHVTRAGEELLLTQSAISMAVSQLEQFTGAPLFERSGRRLILNDRGRLLLAEAGGILQAVRRMEQLLQKNGGELTGELLVGGSTTIGNYLLPALLGTFARRYPKTRVQLRVGNTQQVVTWMEEGRLDIAFIEGPCHSRGMITTHWRDDELVVVAGPEHAWGGESRATAEMLASAPWIMRERGSGTREVFETAMDSLGIHYSIALELGHTEAIKNGVASGLGVSCLSRLAVHRELEHGWLVPIASPLALTRSLALIRRRESFRTPLLSAFLDVAEGTWDGADFAKIATGPPG</sequence>
<dbReference type="CDD" id="cd08420">
    <property type="entry name" value="PBP2_CysL_like"/>
    <property type="match status" value="1"/>
</dbReference>
<dbReference type="SUPFAM" id="SSF46785">
    <property type="entry name" value="Winged helix' DNA-binding domain"/>
    <property type="match status" value="1"/>
</dbReference>
<organism evidence="6 7">
    <name type="scientific">Oryzomonas rubra</name>
    <dbReference type="NCBI Taxonomy" id="2509454"/>
    <lineage>
        <taxon>Bacteria</taxon>
        <taxon>Pseudomonadati</taxon>
        <taxon>Thermodesulfobacteriota</taxon>
        <taxon>Desulfuromonadia</taxon>
        <taxon>Geobacterales</taxon>
        <taxon>Geobacteraceae</taxon>
        <taxon>Oryzomonas</taxon>
    </lineage>
</organism>
<dbReference type="PROSITE" id="PS50931">
    <property type="entry name" value="HTH_LYSR"/>
    <property type="match status" value="1"/>
</dbReference>
<evidence type="ECO:0000256" key="2">
    <source>
        <dbReference type="ARBA" id="ARBA00023015"/>
    </source>
</evidence>
<keyword evidence="2" id="KW-0805">Transcription regulation</keyword>
<evidence type="ECO:0000313" key="7">
    <source>
        <dbReference type="Proteomes" id="UP000324298"/>
    </source>
</evidence>
<dbReference type="InterPro" id="IPR036390">
    <property type="entry name" value="WH_DNA-bd_sf"/>
</dbReference>
<evidence type="ECO:0000256" key="1">
    <source>
        <dbReference type="ARBA" id="ARBA00009437"/>
    </source>
</evidence>
<dbReference type="FunFam" id="1.10.10.10:FF:000001">
    <property type="entry name" value="LysR family transcriptional regulator"/>
    <property type="match status" value="1"/>
</dbReference>
<gene>
    <name evidence="6" type="ORF">ET418_09010</name>
</gene>
<dbReference type="Gene3D" id="3.40.190.290">
    <property type="match status" value="1"/>
</dbReference>
<dbReference type="Proteomes" id="UP000324298">
    <property type="component" value="Unassembled WGS sequence"/>
</dbReference>
<dbReference type="PRINTS" id="PR00039">
    <property type="entry name" value="HTHLYSR"/>
</dbReference>
<comment type="caution">
    <text evidence="6">The sequence shown here is derived from an EMBL/GenBank/DDBJ whole genome shotgun (WGS) entry which is preliminary data.</text>
</comment>
<dbReference type="EMBL" id="SRSD01000005">
    <property type="protein sequence ID" value="KAA0891581.1"/>
    <property type="molecule type" value="Genomic_DNA"/>
</dbReference>
<dbReference type="InterPro" id="IPR005119">
    <property type="entry name" value="LysR_subst-bd"/>
</dbReference>
<evidence type="ECO:0000313" key="6">
    <source>
        <dbReference type="EMBL" id="KAA0891581.1"/>
    </source>
</evidence>
<dbReference type="PANTHER" id="PTHR30126:SF91">
    <property type="entry name" value="LYSR FAMILY TRANSCRIPTIONAL REGULATOR"/>
    <property type="match status" value="1"/>
</dbReference>
<dbReference type="PANTHER" id="PTHR30126">
    <property type="entry name" value="HTH-TYPE TRANSCRIPTIONAL REGULATOR"/>
    <property type="match status" value="1"/>
</dbReference>
<comment type="similarity">
    <text evidence="1">Belongs to the LysR transcriptional regulatory family.</text>
</comment>
<protein>
    <submittedName>
        <fullName evidence="6">LysR family transcriptional regulator</fullName>
    </submittedName>
</protein>
<dbReference type="OrthoDB" id="5317428at2"/>
<keyword evidence="4" id="KW-0804">Transcription</keyword>
<dbReference type="SUPFAM" id="SSF53850">
    <property type="entry name" value="Periplasmic binding protein-like II"/>
    <property type="match status" value="1"/>
</dbReference>
<reference evidence="6 7" key="1">
    <citation type="submission" date="2019-04" db="EMBL/GenBank/DDBJ databases">
        <title>Geobacter ruber sp. nov., ferric-reducing bacteria isolated from paddy soil.</title>
        <authorList>
            <person name="Xu Z."/>
            <person name="Masuda Y."/>
            <person name="Itoh H."/>
            <person name="Senoo K."/>
        </authorList>
    </citation>
    <scope>NUCLEOTIDE SEQUENCE [LARGE SCALE GENOMIC DNA]</scope>
    <source>
        <strain evidence="6 7">Red88</strain>
    </source>
</reference>
<proteinExistence type="inferred from homology"/>
<evidence type="ECO:0000256" key="4">
    <source>
        <dbReference type="ARBA" id="ARBA00023163"/>
    </source>
</evidence>
<evidence type="ECO:0000256" key="3">
    <source>
        <dbReference type="ARBA" id="ARBA00023125"/>
    </source>
</evidence>
<keyword evidence="7" id="KW-1185">Reference proteome</keyword>
<accession>A0A5A9XIS0</accession>
<dbReference type="InterPro" id="IPR036388">
    <property type="entry name" value="WH-like_DNA-bd_sf"/>
</dbReference>
<dbReference type="AlphaFoldDB" id="A0A5A9XIS0"/>
<dbReference type="GO" id="GO:0003700">
    <property type="term" value="F:DNA-binding transcription factor activity"/>
    <property type="evidence" value="ECO:0007669"/>
    <property type="project" value="InterPro"/>
</dbReference>
<dbReference type="RefSeq" id="WP_149307282.1">
    <property type="nucleotide sequence ID" value="NZ_SRSD01000005.1"/>
</dbReference>
<dbReference type="GO" id="GO:0000976">
    <property type="term" value="F:transcription cis-regulatory region binding"/>
    <property type="evidence" value="ECO:0007669"/>
    <property type="project" value="TreeGrafter"/>
</dbReference>
<feature type="domain" description="HTH lysR-type" evidence="5">
    <location>
        <begin position="3"/>
        <end position="60"/>
    </location>
</feature>
<evidence type="ECO:0000259" key="5">
    <source>
        <dbReference type="PROSITE" id="PS50931"/>
    </source>
</evidence>